<keyword evidence="5" id="KW-0067">ATP-binding</keyword>
<evidence type="ECO:0000313" key="10">
    <source>
        <dbReference type="Proteomes" id="UP000280296"/>
    </source>
</evidence>
<dbReference type="InterPro" id="IPR017770">
    <property type="entry name" value="RNA3'_term_phos_cyc_type_1"/>
</dbReference>
<evidence type="ECO:0000256" key="5">
    <source>
        <dbReference type="HAMAP-Rule" id="MF_00200"/>
    </source>
</evidence>
<dbReference type="GO" id="GO:0006396">
    <property type="term" value="P:RNA processing"/>
    <property type="evidence" value="ECO:0007669"/>
    <property type="project" value="UniProtKB-UniRule"/>
</dbReference>
<comment type="function">
    <text evidence="5">Catalyzes the conversion of 3'-phosphate to a 2',3'-cyclic phosphodiester at the end of RNA. The mechanism of action of the enzyme occurs in 3 steps: (A) adenylation of the enzyme by ATP; (B) transfer of adenylate to an RNA-N3'P to produce RNA-N3'PP5'A; (C) and attack of the adjacent 2'-hydroxyl on the 3'-phosphorus in the diester linkage to produce the cyclic end product. The biological role of this enzyme is unknown but it is likely to function in some aspects of cellular RNA processing.</text>
</comment>
<dbReference type="SUPFAM" id="SSF52913">
    <property type="entry name" value="RNA 3'-terminal phosphate cyclase, RPTC, insert domain"/>
    <property type="match status" value="1"/>
</dbReference>
<dbReference type="InterPro" id="IPR037136">
    <property type="entry name" value="RNA3'_phos_cyclase_dom_sf"/>
</dbReference>
<dbReference type="AlphaFoldDB" id="A0A432MPY4"/>
<dbReference type="PIRSF" id="PIRSF005378">
    <property type="entry name" value="RNA3'_term_phos_cycl_euk"/>
    <property type="match status" value="1"/>
</dbReference>
<dbReference type="Pfam" id="PF01137">
    <property type="entry name" value="RTC"/>
    <property type="match status" value="1"/>
</dbReference>
<feature type="active site" description="Tele-AMP-histidine intermediate" evidence="5">
    <location>
        <position position="338"/>
    </location>
</feature>
<comment type="similarity">
    <text evidence="1 5">Belongs to the RNA 3'-terminal cyclase family. Type 1 subfamily.</text>
</comment>
<proteinExistence type="inferred from homology"/>
<protein>
    <recommendedName>
        <fullName evidence="5 6">RNA 3'-terminal phosphate cyclase</fullName>
        <shortName evidence="5">RNA cyclase</shortName>
        <shortName evidence="5">RNA-3'-phosphate cyclase</shortName>
        <ecNumber evidence="5 6">6.5.1.4</ecNumber>
    </recommendedName>
</protein>
<evidence type="ECO:0000256" key="1">
    <source>
        <dbReference type="ARBA" id="ARBA00009206"/>
    </source>
</evidence>
<dbReference type="GO" id="GO:0003963">
    <property type="term" value="F:RNA-3'-phosphate cyclase activity"/>
    <property type="evidence" value="ECO:0007669"/>
    <property type="project" value="UniProtKB-UniRule"/>
</dbReference>
<evidence type="ECO:0000256" key="6">
    <source>
        <dbReference type="NCBIfam" id="TIGR03399"/>
    </source>
</evidence>
<dbReference type="PANTHER" id="PTHR11096:SF0">
    <property type="entry name" value="RNA 3'-TERMINAL PHOSPHATE CYCLASE"/>
    <property type="match status" value="1"/>
</dbReference>
<feature type="binding site" evidence="5">
    <location>
        <begin position="312"/>
        <end position="316"/>
    </location>
    <ligand>
        <name>ATP</name>
        <dbReference type="ChEBI" id="CHEBI:30616"/>
    </ligand>
</feature>
<dbReference type="Proteomes" id="UP000280296">
    <property type="component" value="Unassembled WGS sequence"/>
</dbReference>
<dbReference type="InterPro" id="IPR036553">
    <property type="entry name" value="RPTC_insert"/>
</dbReference>
<dbReference type="GO" id="GO:0005524">
    <property type="term" value="F:ATP binding"/>
    <property type="evidence" value="ECO:0007669"/>
    <property type="project" value="UniProtKB-KW"/>
</dbReference>
<dbReference type="InterPro" id="IPR013791">
    <property type="entry name" value="RNA3'-term_phos_cycl_insert"/>
</dbReference>
<comment type="catalytic activity">
    <reaction evidence="4 5">
        <text>a 3'-end 3'-phospho-ribonucleotide-RNA + ATP = a 3'-end 2',3'-cyclophospho-ribonucleotide-RNA + AMP + diphosphate</text>
        <dbReference type="Rhea" id="RHEA:23976"/>
        <dbReference type="Rhea" id="RHEA-COMP:10463"/>
        <dbReference type="Rhea" id="RHEA-COMP:10464"/>
        <dbReference type="ChEBI" id="CHEBI:30616"/>
        <dbReference type="ChEBI" id="CHEBI:33019"/>
        <dbReference type="ChEBI" id="CHEBI:83062"/>
        <dbReference type="ChEBI" id="CHEBI:83064"/>
        <dbReference type="ChEBI" id="CHEBI:456215"/>
        <dbReference type="EC" id="6.5.1.4"/>
    </reaction>
</comment>
<dbReference type="EC" id="6.5.1.4" evidence="5 6"/>
<feature type="domain" description="RNA 3'-terminal phosphate cyclase" evidence="7">
    <location>
        <begin position="31"/>
        <end position="356"/>
    </location>
</feature>
<comment type="caution">
    <text evidence="5">Lacks conserved residue(s) required for the propagation of feature annotation.</text>
</comment>
<dbReference type="InterPro" id="IPR000228">
    <property type="entry name" value="RNA3'_term_phos_cyc"/>
</dbReference>
<organism evidence="9 10">
    <name type="scientific">Tautonia sociabilis</name>
    <dbReference type="NCBI Taxonomy" id="2080755"/>
    <lineage>
        <taxon>Bacteria</taxon>
        <taxon>Pseudomonadati</taxon>
        <taxon>Planctomycetota</taxon>
        <taxon>Planctomycetia</taxon>
        <taxon>Isosphaerales</taxon>
        <taxon>Isosphaeraceae</taxon>
        <taxon>Tautonia</taxon>
    </lineage>
</organism>
<dbReference type="HAMAP" id="MF_00200">
    <property type="entry name" value="RTC"/>
    <property type="match status" value="1"/>
</dbReference>
<dbReference type="InterPro" id="IPR013792">
    <property type="entry name" value="RNA3'P_cycl/enolpyr_Trfase_a/b"/>
</dbReference>
<sequence length="369" mass="39284">MDDAPPPRADSTRFAIGSVSSQFVELDGSEGEGGGQILRTALSLSMLTGRPFRIVRIRANRDRPGLRPQHLAAVRAASRLSGAEVEGAAVGSTALTFCPLPFRPEDQAIDIGTAGATSLVLHTLALPIALAADRPVRLCLDGGTFNEKAPSYPYLEFTWRKHLSRLGLDVALAMPSSGFYPRGGGRLEAWIEPGRPRPFVADRRGTLVRISGVAGSCRLGHRRVADRLRDRALELLDRAGLGVEPTITLADWPGLFPGAALALVAEHDGPAAPATFVGLGERGKPAERVAEEAVAELLEFLHSPGAGAVDPHAADQILLPLALAEGRSIFTASKATEHLRTNARTISRFLDVPIRIEEEDPGPTRVIIG</sequence>
<dbReference type="PANTHER" id="PTHR11096">
    <property type="entry name" value="RNA 3' TERMINAL PHOSPHATE CYCLASE"/>
    <property type="match status" value="1"/>
</dbReference>
<dbReference type="InterPro" id="IPR023797">
    <property type="entry name" value="RNA3'_phos_cyclase_dom"/>
</dbReference>
<accession>A0A432MPY4</accession>
<dbReference type="EMBL" id="RYZH01000003">
    <property type="protein sequence ID" value="RUL89309.1"/>
    <property type="molecule type" value="Genomic_DNA"/>
</dbReference>
<name>A0A432MPY4_9BACT</name>
<evidence type="ECO:0000259" key="8">
    <source>
        <dbReference type="Pfam" id="PF05189"/>
    </source>
</evidence>
<keyword evidence="2 5" id="KW-0436">Ligase</keyword>
<keyword evidence="5" id="KW-0963">Cytoplasm</keyword>
<dbReference type="SUPFAM" id="SSF55205">
    <property type="entry name" value="EPT/RTPC-like"/>
    <property type="match status" value="1"/>
</dbReference>
<reference evidence="9 10" key="2">
    <citation type="submission" date="2019-01" db="EMBL/GenBank/DDBJ databases">
        <title>Tautonia sociabilis, a novel thermotolerant planctomycete of Isosphaeraceae family, isolated from a 4000 m deep subterranean habitat.</title>
        <authorList>
            <person name="Kovaleva O.L."/>
            <person name="Elcheninov A.G."/>
            <person name="Van Heerden E."/>
            <person name="Toshchakov S.V."/>
            <person name="Novikov A."/>
            <person name="Bonch-Osmolovskaya E.A."/>
            <person name="Kublanov I.V."/>
        </authorList>
    </citation>
    <scope>NUCLEOTIDE SEQUENCE [LARGE SCALE GENOMIC DNA]</scope>
    <source>
        <strain evidence="9 10">GM2012</strain>
    </source>
</reference>
<evidence type="ECO:0000259" key="7">
    <source>
        <dbReference type="Pfam" id="PF01137"/>
    </source>
</evidence>
<dbReference type="RefSeq" id="WP_126723745.1">
    <property type="nucleotide sequence ID" value="NZ_RYZH01000003.1"/>
</dbReference>
<evidence type="ECO:0000313" key="9">
    <source>
        <dbReference type="EMBL" id="RUL89309.1"/>
    </source>
</evidence>
<evidence type="ECO:0000256" key="2">
    <source>
        <dbReference type="ARBA" id="ARBA00022598"/>
    </source>
</evidence>
<keyword evidence="3 5" id="KW-0547">Nucleotide-binding</keyword>
<comment type="subcellular location">
    <subcellularLocation>
        <location evidence="5">Cytoplasm</location>
    </subcellularLocation>
</comment>
<evidence type="ECO:0000256" key="4">
    <source>
        <dbReference type="ARBA" id="ARBA00024481"/>
    </source>
</evidence>
<feature type="domain" description="RNA 3'-terminal phosphate cyclase insert" evidence="8">
    <location>
        <begin position="203"/>
        <end position="301"/>
    </location>
</feature>
<dbReference type="OrthoDB" id="9789235at2"/>
<dbReference type="GO" id="GO:0005737">
    <property type="term" value="C:cytoplasm"/>
    <property type="evidence" value="ECO:0007669"/>
    <property type="project" value="UniProtKB-SubCell"/>
</dbReference>
<dbReference type="Gene3D" id="3.65.10.20">
    <property type="entry name" value="RNA 3'-terminal phosphate cyclase domain"/>
    <property type="match status" value="1"/>
</dbReference>
<evidence type="ECO:0000256" key="3">
    <source>
        <dbReference type="ARBA" id="ARBA00022741"/>
    </source>
</evidence>
<keyword evidence="10" id="KW-1185">Reference proteome</keyword>
<reference evidence="9 10" key="1">
    <citation type="submission" date="2018-12" db="EMBL/GenBank/DDBJ databases">
        <authorList>
            <person name="Toschakov S.V."/>
        </authorList>
    </citation>
    <scope>NUCLEOTIDE SEQUENCE [LARGE SCALE GENOMIC DNA]</scope>
    <source>
        <strain evidence="9 10">GM2012</strain>
    </source>
</reference>
<dbReference type="NCBIfam" id="TIGR03399">
    <property type="entry name" value="RNA_3prim_cycl"/>
    <property type="match status" value="1"/>
</dbReference>
<comment type="caution">
    <text evidence="9">The sequence shown here is derived from an EMBL/GenBank/DDBJ whole genome shotgun (WGS) entry which is preliminary data.</text>
</comment>
<gene>
    <name evidence="5 9" type="primary">rtcA</name>
    <name evidence="9" type="ORF">TsocGM_02515</name>
</gene>
<dbReference type="Pfam" id="PF05189">
    <property type="entry name" value="RTC_insert"/>
    <property type="match status" value="1"/>
</dbReference>
<dbReference type="Gene3D" id="3.30.360.20">
    <property type="entry name" value="RNA 3'-terminal phosphate cyclase, insert domain"/>
    <property type="match status" value="1"/>
</dbReference>